<sequence>MEPWTVGNCKRPVDAQTSELVEIAAYSPSKDWLESTRSPLPRAPPEPGARTISTNLEAYDVDHDHDIDYLAEDGLGREDNDNDNDDKGWGVVTVRFSRTFF</sequence>
<protein>
    <submittedName>
        <fullName evidence="2">Uncharacterized protein</fullName>
    </submittedName>
</protein>
<reference evidence="2 3" key="1">
    <citation type="journal article" date="2019" name="Nat. Ecol. Evol.">
        <title>Megaphylogeny resolves global patterns of mushroom evolution.</title>
        <authorList>
            <person name="Varga T."/>
            <person name="Krizsan K."/>
            <person name="Foldi C."/>
            <person name="Dima B."/>
            <person name="Sanchez-Garcia M."/>
            <person name="Sanchez-Ramirez S."/>
            <person name="Szollosi G.J."/>
            <person name="Szarkandi J.G."/>
            <person name="Papp V."/>
            <person name="Albert L."/>
            <person name="Andreopoulos W."/>
            <person name="Angelini C."/>
            <person name="Antonin V."/>
            <person name="Barry K.W."/>
            <person name="Bougher N.L."/>
            <person name="Buchanan P."/>
            <person name="Buyck B."/>
            <person name="Bense V."/>
            <person name="Catcheside P."/>
            <person name="Chovatia M."/>
            <person name="Cooper J."/>
            <person name="Damon W."/>
            <person name="Desjardin D."/>
            <person name="Finy P."/>
            <person name="Geml J."/>
            <person name="Haridas S."/>
            <person name="Hughes K."/>
            <person name="Justo A."/>
            <person name="Karasinski D."/>
            <person name="Kautmanova I."/>
            <person name="Kiss B."/>
            <person name="Kocsube S."/>
            <person name="Kotiranta H."/>
            <person name="LaButti K.M."/>
            <person name="Lechner B.E."/>
            <person name="Liimatainen K."/>
            <person name="Lipzen A."/>
            <person name="Lukacs Z."/>
            <person name="Mihaltcheva S."/>
            <person name="Morgado L.N."/>
            <person name="Niskanen T."/>
            <person name="Noordeloos M.E."/>
            <person name="Ohm R.A."/>
            <person name="Ortiz-Santana B."/>
            <person name="Ovrebo C."/>
            <person name="Racz N."/>
            <person name="Riley R."/>
            <person name="Savchenko A."/>
            <person name="Shiryaev A."/>
            <person name="Soop K."/>
            <person name="Spirin V."/>
            <person name="Szebenyi C."/>
            <person name="Tomsovsky M."/>
            <person name="Tulloss R.E."/>
            <person name="Uehling J."/>
            <person name="Grigoriev I.V."/>
            <person name="Vagvolgyi C."/>
            <person name="Papp T."/>
            <person name="Martin F.M."/>
            <person name="Miettinen O."/>
            <person name="Hibbett D.S."/>
            <person name="Nagy L.G."/>
        </authorList>
    </citation>
    <scope>NUCLEOTIDE SEQUENCE [LARGE SCALE GENOMIC DNA]</scope>
    <source>
        <strain evidence="2 3">CBS 962.96</strain>
    </source>
</reference>
<name>A0A4S8MN90_DENBC</name>
<evidence type="ECO:0000313" key="2">
    <source>
        <dbReference type="EMBL" id="THV04181.1"/>
    </source>
</evidence>
<gene>
    <name evidence="2" type="ORF">K435DRAFT_851182</name>
</gene>
<proteinExistence type="predicted"/>
<evidence type="ECO:0000313" key="3">
    <source>
        <dbReference type="Proteomes" id="UP000297245"/>
    </source>
</evidence>
<evidence type="ECO:0000256" key="1">
    <source>
        <dbReference type="SAM" id="MobiDB-lite"/>
    </source>
</evidence>
<organism evidence="2 3">
    <name type="scientific">Dendrothele bispora (strain CBS 962.96)</name>
    <dbReference type="NCBI Taxonomy" id="1314807"/>
    <lineage>
        <taxon>Eukaryota</taxon>
        <taxon>Fungi</taxon>
        <taxon>Dikarya</taxon>
        <taxon>Basidiomycota</taxon>
        <taxon>Agaricomycotina</taxon>
        <taxon>Agaricomycetes</taxon>
        <taxon>Agaricomycetidae</taxon>
        <taxon>Agaricales</taxon>
        <taxon>Agaricales incertae sedis</taxon>
        <taxon>Dendrothele</taxon>
    </lineage>
</organism>
<keyword evidence="3" id="KW-1185">Reference proteome</keyword>
<dbReference type="EMBL" id="ML179059">
    <property type="protein sequence ID" value="THV04181.1"/>
    <property type="molecule type" value="Genomic_DNA"/>
</dbReference>
<dbReference type="AlphaFoldDB" id="A0A4S8MN90"/>
<feature type="region of interest" description="Disordered" evidence="1">
    <location>
        <begin position="32"/>
        <end position="51"/>
    </location>
</feature>
<accession>A0A4S8MN90</accession>
<dbReference type="Proteomes" id="UP000297245">
    <property type="component" value="Unassembled WGS sequence"/>
</dbReference>